<name>Q67TR0_ORYSJ</name>
<dbReference type="EMBL" id="AP005655">
    <property type="protein sequence ID" value="BAD38288.1"/>
    <property type="molecule type" value="Genomic_DNA"/>
</dbReference>
<feature type="compositionally biased region" description="Basic residues" evidence="1">
    <location>
        <begin position="92"/>
        <end position="108"/>
    </location>
</feature>
<sequence length="144" mass="15808">MGAEGAAHARTWPTWPGEGGDEGAAAVSGAAARRDRREEGDGTDRWAPPVGDPERGGGGRPGLPDWSGWASACGRPSREEGEEKGNGPTAHLTKRRKKKGKKKKKRKKDFSLELKYCLLNFNWLKIISRALKIPLKILLMNFDM</sequence>
<protein>
    <submittedName>
        <fullName evidence="3">Plant disease resistance polyprotein-like</fullName>
    </submittedName>
</protein>
<proteinExistence type="predicted"/>
<reference evidence="2" key="1">
    <citation type="submission" date="2002-08" db="EMBL/GenBank/DDBJ databases">
        <title>Oryza sativa nipponbare(GA3) genomic DNA, chromosome 9, PAC clone:P0025H07.</title>
        <authorList>
            <person name="Sasaki T."/>
            <person name="Matsumoto T."/>
            <person name="Katayose Y."/>
        </authorList>
    </citation>
    <scope>NUCLEOTIDE SEQUENCE</scope>
</reference>
<gene>
    <name evidence="3" type="ORF">B1342C04.17</name>
    <name evidence="2" type="ORF">P0025H07.36</name>
</gene>
<evidence type="ECO:0000313" key="4">
    <source>
        <dbReference type="Proteomes" id="UP000000763"/>
    </source>
</evidence>
<feature type="region of interest" description="Disordered" evidence="1">
    <location>
        <begin position="1"/>
        <end position="108"/>
    </location>
</feature>
<reference evidence="4" key="4">
    <citation type="journal article" date="2008" name="Nucleic Acids Res.">
        <title>The rice annotation project database (RAP-DB): 2008 update.</title>
        <authorList>
            <consortium name="The rice annotation project (RAP)"/>
        </authorList>
    </citation>
    <scope>GENOME REANNOTATION</scope>
    <source>
        <strain evidence="4">cv. Nipponbare</strain>
    </source>
</reference>
<dbReference type="Proteomes" id="UP000000763">
    <property type="component" value="Chromosome 9"/>
</dbReference>
<dbReference type="EMBL" id="AP006057">
    <property type="protein sequence ID" value="BAD38461.1"/>
    <property type="molecule type" value="Genomic_DNA"/>
</dbReference>
<evidence type="ECO:0000256" key="1">
    <source>
        <dbReference type="SAM" id="MobiDB-lite"/>
    </source>
</evidence>
<feature type="compositionally biased region" description="Basic and acidic residues" evidence="1">
    <location>
        <begin position="32"/>
        <end position="44"/>
    </location>
</feature>
<dbReference type="AlphaFoldDB" id="Q67TR0"/>
<organism evidence="3 4">
    <name type="scientific">Oryza sativa subsp. japonica</name>
    <name type="common">Rice</name>
    <dbReference type="NCBI Taxonomy" id="39947"/>
    <lineage>
        <taxon>Eukaryota</taxon>
        <taxon>Viridiplantae</taxon>
        <taxon>Streptophyta</taxon>
        <taxon>Embryophyta</taxon>
        <taxon>Tracheophyta</taxon>
        <taxon>Spermatophyta</taxon>
        <taxon>Magnoliopsida</taxon>
        <taxon>Liliopsida</taxon>
        <taxon>Poales</taxon>
        <taxon>Poaceae</taxon>
        <taxon>BOP clade</taxon>
        <taxon>Oryzoideae</taxon>
        <taxon>Oryzeae</taxon>
        <taxon>Oryzinae</taxon>
        <taxon>Oryza</taxon>
        <taxon>Oryza sativa</taxon>
    </lineage>
</organism>
<reference evidence="3" key="2">
    <citation type="submission" date="2002-11" db="EMBL/GenBank/DDBJ databases">
        <title>Oryza sativa nipponbare(GA3) genomic DNA, chromosome 9, BAC clone:B1342C04.</title>
        <authorList>
            <person name="Sasaki T."/>
            <person name="Matsumoto T."/>
            <person name="Katayose Y."/>
        </authorList>
    </citation>
    <scope>NUCLEOTIDE SEQUENCE</scope>
</reference>
<evidence type="ECO:0000313" key="3">
    <source>
        <dbReference type="EMBL" id="BAD38461.1"/>
    </source>
</evidence>
<evidence type="ECO:0000313" key="2">
    <source>
        <dbReference type="EMBL" id="BAD38288.1"/>
    </source>
</evidence>
<feature type="compositionally biased region" description="Basic and acidic residues" evidence="1">
    <location>
        <begin position="76"/>
        <end position="85"/>
    </location>
</feature>
<accession>Q67TR0</accession>
<reference evidence="4" key="3">
    <citation type="journal article" date="2005" name="Nature">
        <title>The map-based sequence of the rice genome.</title>
        <authorList>
            <consortium name="International rice genome sequencing project (IRGSP)"/>
            <person name="Matsumoto T."/>
            <person name="Wu J."/>
            <person name="Kanamori H."/>
            <person name="Katayose Y."/>
            <person name="Fujisawa M."/>
            <person name="Namiki N."/>
            <person name="Mizuno H."/>
            <person name="Yamamoto K."/>
            <person name="Antonio B.A."/>
            <person name="Baba T."/>
            <person name="Sakata K."/>
            <person name="Nagamura Y."/>
            <person name="Aoki H."/>
            <person name="Arikawa K."/>
            <person name="Arita K."/>
            <person name="Bito T."/>
            <person name="Chiden Y."/>
            <person name="Fujitsuka N."/>
            <person name="Fukunaka R."/>
            <person name="Hamada M."/>
            <person name="Harada C."/>
            <person name="Hayashi A."/>
            <person name="Hijishita S."/>
            <person name="Honda M."/>
            <person name="Hosokawa S."/>
            <person name="Ichikawa Y."/>
            <person name="Idonuma A."/>
            <person name="Iijima M."/>
            <person name="Ikeda M."/>
            <person name="Ikeno M."/>
            <person name="Ito K."/>
            <person name="Ito S."/>
            <person name="Ito T."/>
            <person name="Ito Y."/>
            <person name="Ito Y."/>
            <person name="Iwabuchi A."/>
            <person name="Kamiya K."/>
            <person name="Karasawa W."/>
            <person name="Kurita K."/>
            <person name="Katagiri S."/>
            <person name="Kikuta A."/>
            <person name="Kobayashi H."/>
            <person name="Kobayashi N."/>
            <person name="Machita K."/>
            <person name="Maehara T."/>
            <person name="Masukawa M."/>
            <person name="Mizubayashi T."/>
            <person name="Mukai Y."/>
            <person name="Nagasaki H."/>
            <person name="Nagata Y."/>
            <person name="Naito S."/>
            <person name="Nakashima M."/>
            <person name="Nakama Y."/>
            <person name="Nakamichi Y."/>
            <person name="Nakamura M."/>
            <person name="Meguro A."/>
            <person name="Negishi M."/>
            <person name="Ohta I."/>
            <person name="Ohta T."/>
            <person name="Okamoto M."/>
            <person name="Ono N."/>
            <person name="Saji S."/>
            <person name="Sakaguchi M."/>
            <person name="Sakai K."/>
            <person name="Shibata M."/>
            <person name="Shimokawa T."/>
            <person name="Song J."/>
            <person name="Takazaki Y."/>
            <person name="Terasawa K."/>
            <person name="Tsugane M."/>
            <person name="Tsuji K."/>
            <person name="Ueda S."/>
            <person name="Waki K."/>
            <person name="Yamagata H."/>
            <person name="Yamamoto M."/>
            <person name="Yamamoto S."/>
            <person name="Yamane H."/>
            <person name="Yoshiki S."/>
            <person name="Yoshihara R."/>
            <person name="Yukawa K."/>
            <person name="Zhong H."/>
            <person name="Yano M."/>
            <person name="Yuan Q."/>
            <person name="Ouyang S."/>
            <person name="Liu J."/>
            <person name="Jones K.M."/>
            <person name="Gansberger K."/>
            <person name="Moffat K."/>
            <person name="Hill J."/>
            <person name="Bera J."/>
            <person name="Fadrosh D."/>
            <person name="Jin S."/>
            <person name="Johri S."/>
            <person name="Kim M."/>
            <person name="Overton L."/>
            <person name="Reardon M."/>
            <person name="Tsitrin T."/>
            <person name="Vuong H."/>
            <person name="Weaver B."/>
            <person name="Ciecko A."/>
            <person name="Tallon L."/>
            <person name="Jackson J."/>
            <person name="Pai G."/>
            <person name="Aken S.V."/>
            <person name="Utterback T."/>
            <person name="Reidmuller S."/>
            <person name="Feldblyum T."/>
            <person name="Hsiao J."/>
            <person name="Zismann V."/>
            <person name="Iobst S."/>
            <person name="de Vazeille A.R."/>
            <person name="Buell C.R."/>
            <person name="Ying K."/>
            <person name="Li Y."/>
            <person name="Lu T."/>
            <person name="Huang Y."/>
            <person name="Zhao Q."/>
            <person name="Feng Q."/>
            <person name="Zhang L."/>
            <person name="Zhu J."/>
            <person name="Weng Q."/>
            <person name="Mu J."/>
            <person name="Lu Y."/>
            <person name="Fan D."/>
            <person name="Liu Y."/>
            <person name="Guan J."/>
            <person name="Zhang Y."/>
            <person name="Yu S."/>
            <person name="Liu X."/>
            <person name="Zhang Y."/>
            <person name="Hong G."/>
            <person name="Han B."/>
            <person name="Choisne N."/>
            <person name="Demange N."/>
            <person name="Orjeda G."/>
            <person name="Samain S."/>
            <person name="Cattolico L."/>
            <person name="Pelletier E."/>
            <person name="Couloux A."/>
            <person name="Segurens B."/>
            <person name="Wincker P."/>
            <person name="D'Hont A."/>
            <person name="Scarpelli C."/>
            <person name="Weissenbach J."/>
            <person name="Salanoubat M."/>
            <person name="Quetier F."/>
            <person name="Yu Y."/>
            <person name="Kim H.R."/>
            <person name="Rambo T."/>
            <person name="Currie J."/>
            <person name="Collura K."/>
            <person name="Luo M."/>
            <person name="Yang T."/>
            <person name="Ammiraju J.S.S."/>
            <person name="Engler F."/>
            <person name="Soderlund C."/>
            <person name="Wing R.A."/>
            <person name="Palmer L.E."/>
            <person name="de la Bastide M."/>
            <person name="Spiegel L."/>
            <person name="Nascimento L."/>
            <person name="Zutavern T."/>
            <person name="O'Shaughnessy A."/>
            <person name="Dike S."/>
            <person name="Dedhia N."/>
            <person name="Preston R."/>
            <person name="Balija V."/>
            <person name="McCombie W.R."/>
            <person name="Chow T."/>
            <person name="Chen H."/>
            <person name="Chung M."/>
            <person name="Chen C."/>
            <person name="Shaw J."/>
            <person name="Wu H."/>
            <person name="Hsiao K."/>
            <person name="Chao Y."/>
            <person name="Chu M."/>
            <person name="Cheng C."/>
            <person name="Hour A."/>
            <person name="Lee P."/>
            <person name="Lin S."/>
            <person name="Lin Y."/>
            <person name="Liou J."/>
            <person name="Liu S."/>
            <person name="Hsing Y."/>
            <person name="Raghuvanshi S."/>
            <person name="Mohanty A."/>
            <person name="Bharti A.K."/>
            <person name="Gaur A."/>
            <person name="Gupta V."/>
            <person name="Kumar D."/>
            <person name="Ravi V."/>
            <person name="Vij S."/>
            <person name="Kapur A."/>
            <person name="Khurana P."/>
            <person name="Khurana P."/>
            <person name="Khurana J.P."/>
            <person name="Tyagi A.K."/>
            <person name="Gaikwad K."/>
            <person name="Singh A."/>
            <person name="Dalal V."/>
            <person name="Srivastava S."/>
            <person name="Dixit A."/>
            <person name="Pal A.K."/>
            <person name="Ghazi I.A."/>
            <person name="Yadav M."/>
            <person name="Pandit A."/>
            <person name="Bhargava A."/>
            <person name="Sureshbabu K."/>
            <person name="Batra K."/>
            <person name="Sharma T.R."/>
            <person name="Mohapatra T."/>
            <person name="Singh N.K."/>
            <person name="Messing J."/>
            <person name="Nelson A.B."/>
            <person name="Fuks G."/>
            <person name="Kavchok S."/>
            <person name="Keizer G."/>
            <person name="Linton E."/>
            <person name="Llaca V."/>
            <person name="Song R."/>
            <person name="Tanyolac B."/>
            <person name="Young S."/>
            <person name="Ho-Il K."/>
            <person name="Hahn J.H."/>
            <person name="Sangsakoo G."/>
            <person name="Vanavichit A."/>
            <person name="de Mattos Luiz.A.T."/>
            <person name="Zimmer P.D."/>
            <person name="Malone G."/>
            <person name="Dellagostin O."/>
            <person name="de Oliveira A.C."/>
            <person name="Bevan M."/>
            <person name="Bancroft I."/>
            <person name="Minx P."/>
            <person name="Cordum H."/>
            <person name="Wilson R."/>
            <person name="Cheng Z."/>
            <person name="Jin W."/>
            <person name="Jiang J."/>
            <person name="Leong S.A."/>
            <person name="Iwama H."/>
            <person name="Gojobori T."/>
            <person name="Itoh T."/>
            <person name="Niimura Y."/>
            <person name="Fujii Y."/>
            <person name="Habara T."/>
            <person name="Sakai H."/>
            <person name="Sato Y."/>
            <person name="Wilson G."/>
            <person name="Kumar K."/>
            <person name="McCouch S."/>
            <person name="Juretic N."/>
            <person name="Hoen D."/>
            <person name="Wright S."/>
            <person name="Bruskiewich R."/>
            <person name="Bureau T."/>
            <person name="Miyao A."/>
            <person name="Hirochika H."/>
            <person name="Nishikawa T."/>
            <person name="Kadowaki K."/>
            <person name="Sugiura M."/>
            <person name="Burr B."/>
            <person name="Sasaki T."/>
        </authorList>
    </citation>
    <scope>NUCLEOTIDE SEQUENCE [LARGE SCALE GENOMIC DNA]</scope>
    <source>
        <strain evidence="4">cv. Nipponbare</strain>
    </source>
</reference>